<dbReference type="AlphaFoldDB" id="A0A2Z5G1I5"/>
<sequence>MQVIEDVILTNILPVRPRCLLHLPYTPLWGSHDHEEYSVPGPRPSLFEGVVNSENGITLVTAGESGYTAR</sequence>
<proteinExistence type="predicted"/>
<reference evidence="1 2" key="1">
    <citation type="journal article" date="2018" name="Front. Microbiol.">
        <title>Hydrolytic Capabilities as a Key to Environmental Success: Chitinolytic and Cellulolytic Acidobacteria From Acidic Sub-arctic Soils and Boreal Peatlands.</title>
        <authorList>
            <person name="Belova S.E."/>
            <person name="Ravin N.V."/>
            <person name="Pankratov T.A."/>
            <person name="Rakitin A.L."/>
            <person name="Ivanova A.A."/>
            <person name="Beletsky A.V."/>
            <person name="Mardanov A.V."/>
            <person name="Sinninghe Damste J.S."/>
            <person name="Dedysh S.N."/>
        </authorList>
    </citation>
    <scope>NUCLEOTIDE SEQUENCE [LARGE SCALE GENOMIC DNA]</scope>
    <source>
        <strain evidence="1 2">SBC82</strain>
    </source>
</reference>
<dbReference type="EMBL" id="CP030840">
    <property type="protein sequence ID" value="AXC12664.1"/>
    <property type="molecule type" value="Genomic_DNA"/>
</dbReference>
<protein>
    <submittedName>
        <fullName evidence="1">Uncharacterized protein</fullName>
    </submittedName>
</protein>
<keyword evidence="2" id="KW-1185">Reference proteome</keyword>
<accession>A0A2Z5G1I5</accession>
<evidence type="ECO:0000313" key="2">
    <source>
        <dbReference type="Proteomes" id="UP000253606"/>
    </source>
</evidence>
<gene>
    <name evidence="1" type="ORF">ACPOL_3375</name>
</gene>
<dbReference type="KEGG" id="abas:ACPOL_3375"/>
<organism evidence="1 2">
    <name type="scientific">Acidisarcina polymorpha</name>
    <dbReference type="NCBI Taxonomy" id="2211140"/>
    <lineage>
        <taxon>Bacteria</taxon>
        <taxon>Pseudomonadati</taxon>
        <taxon>Acidobacteriota</taxon>
        <taxon>Terriglobia</taxon>
        <taxon>Terriglobales</taxon>
        <taxon>Acidobacteriaceae</taxon>
        <taxon>Acidisarcina</taxon>
    </lineage>
</organism>
<dbReference type="Proteomes" id="UP000253606">
    <property type="component" value="Chromosome"/>
</dbReference>
<evidence type="ECO:0000313" key="1">
    <source>
        <dbReference type="EMBL" id="AXC12664.1"/>
    </source>
</evidence>
<name>A0A2Z5G1I5_9BACT</name>